<dbReference type="PRINTS" id="PR00722">
    <property type="entry name" value="CHYMOTRYPSIN"/>
</dbReference>
<dbReference type="InterPro" id="IPR043504">
    <property type="entry name" value="Peptidase_S1_PA_chymotrypsin"/>
</dbReference>
<evidence type="ECO:0000256" key="5">
    <source>
        <dbReference type="RuleBase" id="RU363034"/>
    </source>
</evidence>
<sequence length="289" mass="31840">MLNCCLGDITRILFLAGFVLMIDEISCRKTYPKVNPNCECGWSGEGLSNRIVGGSITVPHMFPWIAAIFYKGALHCGGALINDRYVLTAGHCIKWIDHRGLDVGLGMHDLKSASEGYVIPIERVILHEDFESDYLHDTNDIALLELLRPVRFSDTIQPICLPMGGSDYSGHLVKVAGWGRVTVNGGASRYLRQATLKVMPFDICTNTSFGDHLTTSMLCAYNDNTDACQGDSGGPLLYERANGRYELIGIVSWGIGCAQPGVPGVYVKITDYLIWLRSHTKDAVYCLNR</sequence>
<dbReference type="Proteomes" id="UP000826195">
    <property type="component" value="Unassembled WGS sequence"/>
</dbReference>
<evidence type="ECO:0000256" key="4">
    <source>
        <dbReference type="ARBA" id="ARBA00023157"/>
    </source>
</evidence>
<protein>
    <recommendedName>
        <fullName evidence="7">Peptidase S1 domain-containing protein</fullName>
    </recommendedName>
</protein>
<dbReference type="InterPro" id="IPR033116">
    <property type="entry name" value="TRYPSIN_SER"/>
</dbReference>
<dbReference type="FunFam" id="2.40.10.10:FF:000006">
    <property type="entry name" value="Serine proteinase stubble"/>
    <property type="match status" value="1"/>
</dbReference>
<keyword evidence="1 5" id="KW-0645">Protease</keyword>
<dbReference type="Pfam" id="PF00089">
    <property type="entry name" value="Trypsin"/>
    <property type="match status" value="1"/>
</dbReference>
<evidence type="ECO:0000256" key="3">
    <source>
        <dbReference type="ARBA" id="ARBA00022825"/>
    </source>
</evidence>
<evidence type="ECO:0000256" key="6">
    <source>
        <dbReference type="SAM" id="SignalP"/>
    </source>
</evidence>
<keyword evidence="6" id="KW-0732">Signal</keyword>
<dbReference type="Gene3D" id="2.40.10.10">
    <property type="entry name" value="Trypsin-like serine proteases"/>
    <property type="match status" value="1"/>
</dbReference>
<dbReference type="AlphaFoldDB" id="A0AAV7IPP8"/>
<dbReference type="PANTHER" id="PTHR24252">
    <property type="entry name" value="ACROSIN-RELATED"/>
    <property type="match status" value="1"/>
</dbReference>
<feature type="domain" description="Peptidase S1" evidence="7">
    <location>
        <begin position="51"/>
        <end position="281"/>
    </location>
</feature>
<gene>
    <name evidence="8" type="ORF">KQX54_013966</name>
</gene>
<accession>A0AAV7IPP8</accession>
<feature type="signal peptide" evidence="6">
    <location>
        <begin position="1"/>
        <end position="27"/>
    </location>
</feature>
<reference evidence="8 9" key="1">
    <citation type="journal article" date="2021" name="J. Hered.">
        <title>A chromosome-level genome assembly of the parasitoid wasp, Cotesia glomerata (Hymenoptera: Braconidae).</title>
        <authorList>
            <person name="Pinto B.J."/>
            <person name="Weis J.J."/>
            <person name="Gamble T."/>
            <person name="Ode P.J."/>
            <person name="Paul R."/>
            <person name="Zaspel J.M."/>
        </authorList>
    </citation>
    <scope>NUCLEOTIDE SEQUENCE [LARGE SCALE GENOMIC DNA]</scope>
    <source>
        <strain evidence="8">CgM1</strain>
    </source>
</reference>
<dbReference type="PROSITE" id="PS50240">
    <property type="entry name" value="TRYPSIN_DOM"/>
    <property type="match status" value="1"/>
</dbReference>
<evidence type="ECO:0000313" key="8">
    <source>
        <dbReference type="EMBL" id="KAH0554936.1"/>
    </source>
</evidence>
<dbReference type="GO" id="GO:0006508">
    <property type="term" value="P:proteolysis"/>
    <property type="evidence" value="ECO:0007669"/>
    <property type="project" value="UniProtKB-KW"/>
</dbReference>
<evidence type="ECO:0000259" key="7">
    <source>
        <dbReference type="PROSITE" id="PS50240"/>
    </source>
</evidence>
<dbReference type="GO" id="GO:0004252">
    <property type="term" value="F:serine-type endopeptidase activity"/>
    <property type="evidence" value="ECO:0007669"/>
    <property type="project" value="InterPro"/>
</dbReference>
<keyword evidence="9" id="KW-1185">Reference proteome</keyword>
<keyword evidence="2 5" id="KW-0378">Hydrolase</keyword>
<dbReference type="PANTHER" id="PTHR24252:SF7">
    <property type="entry name" value="HYALIN"/>
    <property type="match status" value="1"/>
</dbReference>
<evidence type="ECO:0000313" key="9">
    <source>
        <dbReference type="Proteomes" id="UP000826195"/>
    </source>
</evidence>
<proteinExistence type="predicted"/>
<dbReference type="InterPro" id="IPR001314">
    <property type="entry name" value="Peptidase_S1A"/>
</dbReference>
<dbReference type="InterPro" id="IPR001254">
    <property type="entry name" value="Trypsin_dom"/>
</dbReference>
<feature type="chain" id="PRO_5043832290" description="Peptidase S1 domain-containing protein" evidence="6">
    <location>
        <begin position="28"/>
        <end position="289"/>
    </location>
</feature>
<comment type="caution">
    <text evidence="8">The sequence shown here is derived from an EMBL/GenBank/DDBJ whole genome shotgun (WGS) entry which is preliminary data.</text>
</comment>
<dbReference type="SUPFAM" id="SSF50494">
    <property type="entry name" value="Trypsin-like serine proteases"/>
    <property type="match status" value="1"/>
</dbReference>
<dbReference type="SMART" id="SM00020">
    <property type="entry name" value="Tryp_SPc"/>
    <property type="match status" value="1"/>
</dbReference>
<evidence type="ECO:0000256" key="2">
    <source>
        <dbReference type="ARBA" id="ARBA00022801"/>
    </source>
</evidence>
<keyword evidence="4" id="KW-1015">Disulfide bond</keyword>
<name>A0AAV7IPP8_COTGL</name>
<dbReference type="EMBL" id="JAHXZJ010001119">
    <property type="protein sequence ID" value="KAH0554936.1"/>
    <property type="molecule type" value="Genomic_DNA"/>
</dbReference>
<dbReference type="PROSITE" id="PS00135">
    <property type="entry name" value="TRYPSIN_SER"/>
    <property type="match status" value="1"/>
</dbReference>
<keyword evidence="3 5" id="KW-0720">Serine protease</keyword>
<dbReference type="CDD" id="cd00190">
    <property type="entry name" value="Tryp_SPc"/>
    <property type="match status" value="1"/>
</dbReference>
<organism evidence="8 9">
    <name type="scientific">Cotesia glomerata</name>
    <name type="common">Lepidopteran parasitic wasp</name>
    <name type="synonym">Apanteles glomeratus</name>
    <dbReference type="NCBI Taxonomy" id="32391"/>
    <lineage>
        <taxon>Eukaryota</taxon>
        <taxon>Metazoa</taxon>
        <taxon>Ecdysozoa</taxon>
        <taxon>Arthropoda</taxon>
        <taxon>Hexapoda</taxon>
        <taxon>Insecta</taxon>
        <taxon>Pterygota</taxon>
        <taxon>Neoptera</taxon>
        <taxon>Endopterygota</taxon>
        <taxon>Hymenoptera</taxon>
        <taxon>Apocrita</taxon>
        <taxon>Ichneumonoidea</taxon>
        <taxon>Braconidae</taxon>
        <taxon>Microgastrinae</taxon>
        <taxon>Cotesia</taxon>
    </lineage>
</organism>
<evidence type="ECO:0000256" key="1">
    <source>
        <dbReference type="ARBA" id="ARBA00022670"/>
    </source>
</evidence>
<dbReference type="InterPro" id="IPR018114">
    <property type="entry name" value="TRYPSIN_HIS"/>
</dbReference>
<dbReference type="InterPro" id="IPR009003">
    <property type="entry name" value="Peptidase_S1_PA"/>
</dbReference>
<dbReference type="PROSITE" id="PS00134">
    <property type="entry name" value="TRYPSIN_HIS"/>
    <property type="match status" value="1"/>
</dbReference>